<feature type="compositionally biased region" description="Basic and acidic residues" evidence="3">
    <location>
        <begin position="120"/>
        <end position="144"/>
    </location>
</feature>
<evidence type="ECO:0000259" key="4">
    <source>
        <dbReference type="Pfam" id="PF10187"/>
    </source>
</evidence>
<keyword evidence="6" id="KW-1185">Reference proteome</keyword>
<reference evidence="5 6" key="1">
    <citation type="journal article" date="2012" name="New Phytol.">
        <title>Insight into trade-off between wood decay and parasitism from the genome of a fungal forest pathogen.</title>
        <authorList>
            <person name="Olson A."/>
            <person name="Aerts A."/>
            <person name="Asiegbu F."/>
            <person name="Belbahri L."/>
            <person name="Bouzid O."/>
            <person name="Broberg A."/>
            <person name="Canback B."/>
            <person name="Coutinho P.M."/>
            <person name="Cullen D."/>
            <person name="Dalman K."/>
            <person name="Deflorio G."/>
            <person name="van Diepen L.T."/>
            <person name="Dunand C."/>
            <person name="Duplessis S."/>
            <person name="Durling M."/>
            <person name="Gonthier P."/>
            <person name="Grimwood J."/>
            <person name="Fossdal C.G."/>
            <person name="Hansson D."/>
            <person name="Henrissat B."/>
            <person name="Hietala A."/>
            <person name="Himmelstrand K."/>
            <person name="Hoffmeister D."/>
            <person name="Hogberg N."/>
            <person name="James T.Y."/>
            <person name="Karlsson M."/>
            <person name="Kohler A."/>
            <person name="Kues U."/>
            <person name="Lee Y.H."/>
            <person name="Lin Y.C."/>
            <person name="Lind M."/>
            <person name="Lindquist E."/>
            <person name="Lombard V."/>
            <person name="Lucas S."/>
            <person name="Lunden K."/>
            <person name="Morin E."/>
            <person name="Murat C."/>
            <person name="Park J."/>
            <person name="Raffaello T."/>
            <person name="Rouze P."/>
            <person name="Salamov A."/>
            <person name="Schmutz J."/>
            <person name="Solheim H."/>
            <person name="Stahlberg J."/>
            <person name="Velez H."/>
            <person name="de Vries R.P."/>
            <person name="Wiebenga A."/>
            <person name="Woodward S."/>
            <person name="Yakovlev I."/>
            <person name="Garbelotto M."/>
            <person name="Martin F."/>
            <person name="Grigoriev I.V."/>
            <person name="Stenlid J."/>
        </authorList>
    </citation>
    <scope>NUCLEOTIDE SEQUENCE [LARGE SCALE GENOMIC DNA]</scope>
    <source>
        <strain evidence="5 6">TC 32-1</strain>
    </source>
</reference>
<accession>W4KQL7</accession>
<dbReference type="GeneID" id="20672775"/>
<dbReference type="STRING" id="747525.W4KQL7"/>
<dbReference type="HOGENOM" id="CLU_067596_2_1_1"/>
<proteinExistence type="predicted"/>
<sequence>MADDNHIPSISSGVVGSRFVSQSDIDSAKARRDEQWKAAYARLGQEPPPQPQEDAYDGRSLAEVAISLGAAAVPPRYRYPAGLTRLPPPQAAKQEEWEEKTKLANQFRALEEDEIMFLDSVREKQEEEERLRKERDGEELKGFREAIASRVVVKSPPAATPQATPPLNPPNGSRPSSAAPAKKDNKRSLKGVLVKKKPKPAPATAPAASAQGATDPKRSNAPPNPAAPPPSKGQARESSEEPPDAKRRRVSRPESDS</sequence>
<dbReference type="EMBL" id="KI925454">
    <property type="protein sequence ID" value="ETW87331.1"/>
    <property type="molecule type" value="Genomic_DNA"/>
</dbReference>
<dbReference type="OrthoDB" id="75720at2759"/>
<dbReference type="InParanoid" id="W4KQL7"/>
<dbReference type="eggNOG" id="KOG4036">
    <property type="taxonomic scope" value="Eukaryota"/>
</dbReference>
<feature type="compositionally biased region" description="Pro residues" evidence="3">
    <location>
        <begin position="222"/>
        <end position="231"/>
    </location>
</feature>
<dbReference type="PANTHER" id="PTHR13495:SF0">
    <property type="entry name" value="PSME3-INTERACTING PROTEIN"/>
    <property type="match status" value="1"/>
</dbReference>
<dbReference type="PANTHER" id="PTHR13495">
    <property type="entry name" value="NEFA-INTERACTING NUCLEAR PROTEIN NIP30"/>
    <property type="match status" value="1"/>
</dbReference>
<evidence type="ECO:0000256" key="1">
    <source>
        <dbReference type="ARBA" id="ARBA00004123"/>
    </source>
</evidence>
<feature type="region of interest" description="Disordered" evidence="3">
    <location>
        <begin position="120"/>
        <end position="257"/>
    </location>
</feature>
<comment type="subcellular location">
    <subcellularLocation>
        <location evidence="1">Nucleus</location>
    </subcellularLocation>
</comment>
<evidence type="ECO:0000256" key="3">
    <source>
        <dbReference type="SAM" id="MobiDB-lite"/>
    </source>
</evidence>
<protein>
    <recommendedName>
        <fullName evidence="4">FAM192A/Fyv6 N-terminal domain-containing protein</fullName>
    </recommendedName>
</protein>
<evidence type="ECO:0000256" key="2">
    <source>
        <dbReference type="ARBA" id="ARBA00023242"/>
    </source>
</evidence>
<organism evidence="5 6">
    <name type="scientific">Heterobasidion irregulare (strain TC 32-1)</name>
    <dbReference type="NCBI Taxonomy" id="747525"/>
    <lineage>
        <taxon>Eukaryota</taxon>
        <taxon>Fungi</taxon>
        <taxon>Dikarya</taxon>
        <taxon>Basidiomycota</taxon>
        <taxon>Agaricomycotina</taxon>
        <taxon>Agaricomycetes</taxon>
        <taxon>Russulales</taxon>
        <taxon>Bondarzewiaceae</taxon>
        <taxon>Heterobasidion</taxon>
        <taxon>Heterobasidion annosum species complex</taxon>
    </lineage>
</organism>
<dbReference type="RefSeq" id="XP_009540318.1">
    <property type="nucleotide sequence ID" value="XM_009542023.1"/>
</dbReference>
<dbReference type="InterPro" id="IPR019331">
    <property type="entry name" value="FAM192A/Fyv6_N"/>
</dbReference>
<dbReference type="AlphaFoldDB" id="W4KQL7"/>
<dbReference type="InterPro" id="IPR039845">
    <property type="entry name" value="FAM192A"/>
</dbReference>
<dbReference type="Pfam" id="PF10187">
    <property type="entry name" value="FAM192A_Fyv6_N"/>
    <property type="match status" value="2"/>
</dbReference>
<evidence type="ECO:0000313" key="6">
    <source>
        <dbReference type="Proteomes" id="UP000030671"/>
    </source>
</evidence>
<feature type="domain" description="FAM192A/Fyv6 N-terminal" evidence="4">
    <location>
        <begin position="19"/>
        <end position="64"/>
    </location>
</feature>
<evidence type="ECO:0000313" key="5">
    <source>
        <dbReference type="EMBL" id="ETW87331.1"/>
    </source>
</evidence>
<gene>
    <name evidence="5" type="ORF">HETIRDRAFT_40944</name>
</gene>
<feature type="compositionally biased region" description="Basic residues" evidence="3">
    <location>
        <begin position="188"/>
        <end position="199"/>
    </location>
</feature>
<feature type="compositionally biased region" description="Basic and acidic residues" evidence="3">
    <location>
        <begin position="234"/>
        <end position="257"/>
    </location>
</feature>
<feature type="domain" description="FAM192A/Fyv6 N-terminal" evidence="4">
    <location>
        <begin position="89"/>
        <end position="144"/>
    </location>
</feature>
<dbReference type="GO" id="GO:0005634">
    <property type="term" value="C:nucleus"/>
    <property type="evidence" value="ECO:0007669"/>
    <property type="project" value="UniProtKB-SubCell"/>
</dbReference>
<dbReference type="KEGG" id="hir:HETIRDRAFT_40944"/>
<keyword evidence="2" id="KW-0539">Nucleus</keyword>
<dbReference type="Proteomes" id="UP000030671">
    <property type="component" value="Unassembled WGS sequence"/>
</dbReference>
<name>W4KQL7_HETIT</name>